<accession>A0AA39MMP5</accession>
<dbReference type="Proteomes" id="UP001175211">
    <property type="component" value="Unassembled WGS sequence"/>
</dbReference>
<feature type="region of interest" description="Disordered" evidence="1">
    <location>
        <begin position="105"/>
        <end position="128"/>
    </location>
</feature>
<reference evidence="2" key="1">
    <citation type="submission" date="2023-06" db="EMBL/GenBank/DDBJ databases">
        <authorList>
            <consortium name="Lawrence Berkeley National Laboratory"/>
            <person name="Ahrendt S."/>
            <person name="Sahu N."/>
            <person name="Indic B."/>
            <person name="Wong-Bajracharya J."/>
            <person name="Merenyi Z."/>
            <person name="Ke H.-M."/>
            <person name="Monk M."/>
            <person name="Kocsube S."/>
            <person name="Drula E."/>
            <person name="Lipzen A."/>
            <person name="Balint B."/>
            <person name="Henrissat B."/>
            <person name="Andreopoulos B."/>
            <person name="Martin F.M."/>
            <person name="Harder C.B."/>
            <person name="Rigling D."/>
            <person name="Ford K.L."/>
            <person name="Foster G.D."/>
            <person name="Pangilinan J."/>
            <person name="Papanicolaou A."/>
            <person name="Barry K."/>
            <person name="LaButti K."/>
            <person name="Viragh M."/>
            <person name="Koriabine M."/>
            <person name="Yan M."/>
            <person name="Riley R."/>
            <person name="Champramary S."/>
            <person name="Plett K.L."/>
            <person name="Tsai I.J."/>
            <person name="Slot J."/>
            <person name="Sipos G."/>
            <person name="Plett J."/>
            <person name="Nagy L.G."/>
            <person name="Grigoriev I.V."/>
        </authorList>
    </citation>
    <scope>NUCLEOTIDE SEQUENCE</scope>
    <source>
        <strain evidence="2">CCBAS 213</strain>
    </source>
</reference>
<keyword evidence="3" id="KW-1185">Reference proteome</keyword>
<evidence type="ECO:0000313" key="2">
    <source>
        <dbReference type="EMBL" id="KAK0439085.1"/>
    </source>
</evidence>
<evidence type="ECO:0000256" key="1">
    <source>
        <dbReference type="SAM" id="MobiDB-lite"/>
    </source>
</evidence>
<evidence type="ECO:0000313" key="3">
    <source>
        <dbReference type="Proteomes" id="UP001175211"/>
    </source>
</evidence>
<sequence>MIDKSHLDFYLHIHRSLFISFPDTMRPPFYSKSFQATIENAFERLSSFPPPPEDADEESLALYSKIHKSIAKNVSEIVDHFDDIAPYENQDDISDIEISLIDGDDGVEDEAEGNGDDEQEDPPQNRDTNASVTAREFLEEIYARHPVQCSLAHFRRQMIPSAKQVRLHGRRPTLLDEDKMAFERICYRYPQSSENEIENLFKNDTSYFIEFSATCKKADAISRKQRVEDRIRMRDMLLFSLHDNDATRSYINFVLRSIIAIRFAQDYSSWSMGDKKTYVKGLFSKYYELQIGEISHQYAGNERKRRLAKLFKTFKGQHEKVVTARNHLDRLYRIFGTALFLDPFWQLSTGLEAPKHSKAFGKMIALLEEDMDPVIQKIAEVKRFERAVEEGTADPNEEPEYPEVNENAYLLRERITTNASANRTFLLRVMKVVGGTDVYNFVNAFVRSPSGV</sequence>
<organism evidence="2 3">
    <name type="scientific">Armillaria tabescens</name>
    <name type="common">Ringless honey mushroom</name>
    <name type="synonym">Agaricus tabescens</name>
    <dbReference type="NCBI Taxonomy" id="1929756"/>
    <lineage>
        <taxon>Eukaryota</taxon>
        <taxon>Fungi</taxon>
        <taxon>Dikarya</taxon>
        <taxon>Basidiomycota</taxon>
        <taxon>Agaricomycotina</taxon>
        <taxon>Agaricomycetes</taxon>
        <taxon>Agaricomycetidae</taxon>
        <taxon>Agaricales</taxon>
        <taxon>Marasmiineae</taxon>
        <taxon>Physalacriaceae</taxon>
        <taxon>Desarmillaria</taxon>
    </lineage>
</organism>
<dbReference type="AlphaFoldDB" id="A0AA39MMP5"/>
<dbReference type="EMBL" id="JAUEPS010000090">
    <property type="protein sequence ID" value="KAK0439085.1"/>
    <property type="molecule type" value="Genomic_DNA"/>
</dbReference>
<comment type="caution">
    <text evidence="2">The sequence shown here is derived from an EMBL/GenBank/DDBJ whole genome shotgun (WGS) entry which is preliminary data.</text>
</comment>
<proteinExistence type="predicted"/>
<dbReference type="RefSeq" id="XP_060323155.1">
    <property type="nucleotide sequence ID" value="XM_060481034.1"/>
</dbReference>
<protein>
    <submittedName>
        <fullName evidence="2">Uncharacterized protein</fullName>
    </submittedName>
</protein>
<gene>
    <name evidence="2" type="ORF">EV420DRAFT_1769568</name>
</gene>
<feature type="compositionally biased region" description="Acidic residues" evidence="1">
    <location>
        <begin position="105"/>
        <end position="121"/>
    </location>
</feature>
<name>A0AA39MMP5_ARMTA</name>
<dbReference type="GeneID" id="85364582"/>